<accession>A0A0X3ANU4</accession>
<keyword evidence="4" id="KW-0808">Transferase</keyword>
<dbReference type="Pfam" id="PF02397">
    <property type="entry name" value="Bac_transf"/>
    <property type="match status" value="1"/>
</dbReference>
<evidence type="ECO:0000259" key="3">
    <source>
        <dbReference type="Pfam" id="PF02397"/>
    </source>
</evidence>
<dbReference type="STRING" id="1586267.GCA_001418685_00889"/>
<evidence type="ECO:0000256" key="2">
    <source>
        <dbReference type="SAM" id="Phobius"/>
    </source>
</evidence>
<protein>
    <submittedName>
        <fullName evidence="4">Sugar transferase involved in LPS biosynthesis (Colanic, teichoic acid)</fullName>
    </submittedName>
</protein>
<feature type="domain" description="Bacterial sugar transferase" evidence="3">
    <location>
        <begin position="5"/>
        <end position="191"/>
    </location>
</feature>
<dbReference type="AlphaFoldDB" id="A0A0X3ANU4"/>
<keyword evidence="2" id="KW-0812">Transmembrane</keyword>
<dbReference type="PANTHER" id="PTHR30576:SF20">
    <property type="entry name" value="QUINOVOSAMINEPHOSPHOTRANSFERAE-RELATED"/>
    <property type="match status" value="1"/>
</dbReference>
<dbReference type="EMBL" id="FCOR01000005">
    <property type="protein sequence ID" value="CVK16050.1"/>
    <property type="molecule type" value="Genomic_DNA"/>
</dbReference>
<evidence type="ECO:0000313" key="5">
    <source>
        <dbReference type="Proteomes" id="UP000182761"/>
    </source>
</evidence>
<dbReference type="OrthoDB" id="9808602at2"/>
<keyword evidence="2" id="KW-0472">Membrane</keyword>
<reference evidence="4 5" key="1">
    <citation type="submission" date="2016-01" db="EMBL/GenBank/DDBJ databases">
        <authorList>
            <person name="McClelland M."/>
            <person name="Jain A."/>
            <person name="Saraogi P."/>
            <person name="Mendelson R."/>
            <person name="Westerman R."/>
            <person name="SanMiguel P."/>
            <person name="Csonka L."/>
        </authorList>
    </citation>
    <scope>NUCLEOTIDE SEQUENCE [LARGE SCALE GENOMIC DNA]</scope>
    <source>
        <strain evidence="4 5">R-53146</strain>
    </source>
</reference>
<evidence type="ECO:0000313" key="4">
    <source>
        <dbReference type="EMBL" id="CVK16050.1"/>
    </source>
</evidence>
<keyword evidence="2" id="KW-1133">Transmembrane helix</keyword>
<dbReference type="GO" id="GO:0016780">
    <property type="term" value="F:phosphotransferase activity, for other substituted phosphate groups"/>
    <property type="evidence" value="ECO:0007669"/>
    <property type="project" value="TreeGrafter"/>
</dbReference>
<sequence length="192" mass="22187">MKQNKIIIDYLLAFSCLIIFFIPMIVIFIVATFDTGMIGIFTQKRVGKNGKSFNLIKFRTMKGEYDSSVTTHKMQITKLGKLLRKYKLDEIPQIVNILTGDMSWVGPRPDVLGYADKLEGEDKIILSVKPGITGPAQLKYRNEEEILSKVEDPQWYNDTIIWKDKIRINKNYVKNWSLSGDLNYLLKTIFVK</sequence>
<evidence type="ECO:0000256" key="1">
    <source>
        <dbReference type="ARBA" id="ARBA00006464"/>
    </source>
</evidence>
<proteinExistence type="inferred from homology"/>
<gene>
    <name evidence="4" type="ORF">Ga0061079_1054</name>
</gene>
<name>A0A0X3ANU4_9FLAO</name>
<feature type="transmembrane region" description="Helical" evidence="2">
    <location>
        <begin position="7"/>
        <end position="33"/>
    </location>
</feature>
<dbReference type="InterPro" id="IPR003362">
    <property type="entry name" value="Bact_transf"/>
</dbReference>
<organism evidence="4 5">
    <name type="scientific">Apibacter mensalis</name>
    <dbReference type="NCBI Taxonomy" id="1586267"/>
    <lineage>
        <taxon>Bacteria</taxon>
        <taxon>Pseudomonadati</taxon>
        <taxon>Bacteroidota</taxon>
        <taxon>Flavobacteriia</taxon>
        <taxon>Flavobacteriales</taxon>
        <taxon>Weeksellaceae</taxon>
        <taxon>Apibacter</taxon>
    </lineage>
</organism>
<dbReference type="Proteomes" id="UP000182761">
    <property type="component" value="Unassembled WGS sequence"/>
</dbReference>
<dbReference type="PANTHER" id="PTHR30576">
    <property type="entry name" value="COLANIC BIOSYNTHESIS UDP-GLUCOSE LIPID CARRIER TRANSFERASE"/>
    <property type="match status" value="1"/>
</dbReference>
<comment type="similarity">
    <text evidence="1">Belongs to the bacterial sugar transferase family.</text>
</comment>
<keyword evidence="5" id="KW-1185">Reference proteome</keyword>